<organism evidence="2 3">
    <name type="scientific">Candidatus Eisenbergiella merdavium</name>
    <dbReference type="NCBI Taxonomy" id="2838551"/>
    <lineage>
        <taxon>Bacteria</taxon>
        <taxon>Bacillati</taxon>
        <taxon>Bacillota</taxon>
        <taxon>Clostridia</taxon>
        <taxon>Lachnospirales</taxon>
        <taxon>Lachnospiraceae</taxon>
        <taxon>Eisenbergiella</taxon>
    </lineage>
</organism>
<reference evidence="2" key="2">
    <citation type="submission" date="2021-04" db="EMBL/GenBank/DDBJ databases">
        <authorList>
            <person name="Gilroy R."/>
        </authorList>
    </citation>
    <scope>NUCLEOTIDE SEQUENCE</scope>
    <source>
        <strain evidence="2">USAMLcec2-132</strain>
    </source>
</reference>
<proteinExistence type="predicted"/>
<dbReference type="InterPro" id="IPR029063">
    <property type="entry name" value="SAM-dependent_MTases_sf"/>
</dbReference>
<evidence type="ECO:0000256" key="1">
    <source>
        <dbReference type="SAM" id="MobiDB-lite"/>
    </source>
</evidence>
<keyword evidence="2" id="KW-0489">Methyltransferase</keyword>
<dbReference type="EMBL" id="DWWS01000021">
    <property type="protein sequence ID" value="HJC23164.1"/>
    <property type="molecule type" value="Genomic_DNA"/>
</dbReference>
<dbReference type="Proteomes" id="UP000823891">
    <property type="component" value="Unassembled WGS sequence"/>
</dbReference>
<gene>
    <name evidence="2" type="ORF">H9761_05595</name>
</gene>
<accession>A0A9D2NG92</accession>
<dbReference type="AlphaFoldDB" id="A0A9D2NG92"/>
<dbReference type="Gene3D" id="3.40.50.150">
    <property type="entry name" value="Vaccinia Virus protein VP39"/>
    <property type="match status" value="1"/>
</dbReference>
<sequence length="335" mass="39592">MKQAAENKKNENRKKMTNTEWKGKNGLPKGWEYEDSFRPVFLNRYGYYELRSKNTRQERDKNFEENYFQEYSGATYLKDYPQEELDFVKNKIEERALVVEENLKKVDNPRLDGYSLLDIGCGEGFLMQYFYERGVTVEGIDCGSYALKSFHPHLLQYLRQGEMEELVPQMARQEKTFDVINMDRILDMVLEPERCLRMVRELMTGHSILVIKVANNYSHLQQTFMKCGELQEEYWLDDPDHTGYFNREGLICLLEKQGFTLLDFYGDTFVDFQLVNPYSNYYERPETGKAAHRTAVRLENLFHTLSVKETIELYRILGNMGFGREIVGVFRKSVI</sequence>
<protein>
    <submittedName>
        <fullName evidence="2">Class I SAM-dependent methyltransferase</fullName>
    </submittedName>
</protein>
<feature type="compositionally biased region" description="Basic and acidic residues" evidence="1">
    <location>
        <begin position="1"/>
        <end position="14"/>
    </location>
</feature>
<comment type="caution">
    <text evidence="2">The sequence shown here is derived from an EMBL/GenBank/DDBJ whole genome shotgun (WGS) entry which is preliminary data.</text>
</comment>
<dbReference type="SUPFAM" id="SSF53335">
    <property type="entry name" value="S-adenosyl-L-methionine-dependent methyltransferases"/>
    <property type="match status" value="1"/>
</dbReference>
<feature type="region of interest" description="Disordered" evidence="1">
    <location>
        <begin position="1"/>
        <end position="24"/>
    </location>
</feature>
<reference evidence="2" key="1">
    <citation type="journal article" date="2021" name="PeerJ">
        <title>Extensive microbial diversity within the chicken gut microbiome revealed by metagenomics and culture.</title>
        <authorList>
            <person name="Gilroy R."/>
            <person name="Ravi A."/>
            <person name="Getino M."/>
            <person name="Pursley I."/>
            <person name="Horton D.L."/>
            <person name="Alikhan N.F."/>
            <person name="Baker D."/>
            <person name="Gharbi K."/>
            <person name="Hall N."/>
            <person name="Watson M."/>
            <person name="Adriaenssens E.M."/>
            <person name="Foster-Nyarko E."/>
            <person name="Jarju S."/>
            <person name="Secka A."/>
            <person name="Antonio M."/>
            <person name="Oren A."/>
            <person name="Chaudhuri R.R."/>
            <person name="La Ragione R."/>
            <person name="Hildebrand F."/>
            <person name="Pallen M.J."/>
        </authorList>
    </citation>
    <scope>NUCLEOTIDE SEQUENCE</scope>
    <source>
        <strain evidence="2">USAMLcec2-132</strain>
    </source>
</reference>
<keyword evidence="2" id="KW-0808">Transferase</keyword>
<dbReference type="GO" id="GO:0008168">
    <property type="term" value="F:methyltransferase activity"/>
    <property type="evidence" value="ECO:0007669"/>
    <property type="project" value="UniProtKB-KW"/>
</dbReference>
<dbReference type="GO" id="GO:0032259">
    <property type="term" value="P:methylation"/>
    <property type="evidence" value="ECO:0007669"/>
    <property type="project" value="UniProtKB-KW"/>
</dbReference>
<evidence type="ECO:0000313" key="2">
    <source>
        <dbReference type="EMBL" id="HJC23164.1"/>
    </source>
</evidence>
<dbReference type="Pfam" id="PF13489">
    <property type="entry name" value="Methyltransf_23"/>
    <property type="match status" value="1"/>
</dbReference>
<name>A0A9D2NG92_9FIRM</name>
<evidence type="ECO:0000313" key="3">
    <source>
        <dbReference type="Proteomes" id="UP000823891"/>
    </source>
</evidence>